<dbReference type="OrthoDB" id="289738at2157"/>
<evidence type="ECO:0000313" key="2">
    <source>
        <dbReference type="EMBL" id="CQR49629.1"/>
    </source>
</evidence>
<evidence type="ECO:0000256" key="1">
    <source>
        <dbReference type="SAM" id="MobiDB-lite"/>
    </source>
</evidence>
<feature type="region of interest" description="Disordered" evidence="1">
    <location>
        <begin position="1"/>
        <end position="30"/>
    </location>
</feature>
<dbReference type="EMBL" id="CSTE01000002">
    <property type="protein sequence ID" value="CQR49629.1"/>
    <property type="molecule type" value="Genomic_DNA"/>
</dbReference>
<accession>A0A0D6JP35</accession>
<name>A0A0D6JP35_9EURY</name>
<proteinExistence type="predicted"/>
<sequence>MATVNGEVEGAEPDEKEEQDVRTGSLVSQSLPHEYQKEALEFNVESFRLDGALLGERGDLDEEDQYLSLVDESNWETLELEGAVTINQDTVEDVFPFNEWDETPGRLALVKENPLAMSRDRQILTDSPLEGGTHEFTLSINRDDHRGRVKIKPFLTRTEKGGSSGSKHASKVGARVADGLSWIVRLDERDDGGSLLMPIIEDFSDYDRFPDENHIHYLSLEAPRNPQLYLNKEHPQIINVLNNTGATGGPPRLRDVLYDYVEHSVWTQLLMQTARDTSPDTGEPEYSWQEDVLGIFLDDLYPDLGDDEAKIQLAEDVRSHVDVPDLVQRIERAVHQQYNLPSDTTNLIEEAIQSDD</sequence>
<organism evidence="2 3">
    <name type="scientific">Haloferax massiliensis</name>
    <dbReference type="NCBI Taxonomy" id="1476858"/>
    <lineage>
        <taxon>Archaea</taxon>
        <taxon>Methanobacteriati</taxon>
        <taxon>Methanobacteriota</taxon>
        <taxon>Stenosarchaea group</taxon>
        <taxon>Halobacteria</taxon>
        <taxon>Halobacteriales</taxon>
        <taxon>Haloferacaceae</taxon>
        <taxon>Haloferax</taxon>
    </lineage>
</organism>
<protein>
    <submittedName>
        <fullName evidence="2">Uncharacterized protein</fullName>
    </submittedName>
</protein>
<dbReference type="RefSeq" id="WP_089777505.1">
    <property type="nucleotide sequence ID" value="NZ_CABLRR010000002.1"/>
</dbReference>
<keyword evidence="3" id="KW-1185">Reference proteome</keyword>
<reference evidence="3" key="1">
    <citation type="submission" date="2015-03" db="EMBL/GenBank/DDBJ databases">
        <authorList>
            <person name="Urmite Genomes"/>
        </authorList>
    </citation>
    <scope>NUCLEOTIDE SEQUENCE [LARGE SCALE GENOMIC DNA]</scope>
    <source>
        <strain evidence="3">Arc-Hr</strain>
    </source>
</reference>
<gene>
    <name evidence="2" type="ORF">BN996_01096</name>
</gene>
<dbReference type="Proteomes" id="UP000198902">
    <property type="component" value="Unassembled WGS sequence"/>
</dbReference>
<feature type="compositionally biased region" description="Acidic residues" evidence="1">
    <location>
        <begin position="9"/>
        <end position="18"/>
    </location>
</feature>
<evidence type="ECO:0000313" key="3">
    <source>
        <dbReference type="Proteomes" id="UP000198902"/>
    </source>
</evidence>
<dbReference type="AlphaFoldDB" id="A0A0D6JP35"/>